<evidence type="ECO:0000313" key="2">
    <source>
        <dbReference type="Proteomes" id="UP000003379"/>
    </source>
</evidence>
<dbReference type="EMBL" id="AFZG01000019">
    <property type="protein sequence ID" value="EHL19439.1"/>
    <property type="molecule type" value="Genomic_DNA"/>
</dbReference>
<reference evidence="1 2" key="1">
    <citation type="submission" date="2011-08" db="EMBL/GenBank/DDBJ databases">
        <title>The Genome Sequence of Eubacteriaceae bacterium CM5.</title>
        <authorList>
            <consortium name="The Broad Institute Genome Sequencing Platform"/>
            <person name="Earl A."/>
            <person name="Ward D."/>
            <person name="Feldgarden M."/>
            <person name="Gevers D."/>
            <person name="Sizova M."/>
            <person name="Hazen A."/>
            <person name="Epstein S."/>
            <person name="Young S.K."/>
            <person name="Zeng Q."/>
            <person name="Gargeya S."/>
            <person name="Fitzgerald M."/>
            <person name="Haas B."/>
            <person name="Abouelleil A."/>
            <person name="Alvarado L."/>
            <person name="Arachchi H.M."/>
            <person name="Berlin A."/>
            <person name="Brown A."/>
            <person name="Chapman S.B."/>
            <person name="Chen Z."/>
            <person name="Dunbar C."/>
            <person name="Freedman E."/>
            <person name="Gearin G."/>
            <person name="Gellesch M."/>
            <person name="Goldberg J."/>
            <person name="Griggs A."/>
            <person name="Gujja S."/>
            <person name="Heiman D."/>
            <person name="Howarth C."/>
            <person name="Larson L."/>
            <person name="Lui A."/>
            <person name="MacDonald P.J.P."/>
            <person name="Montmayeur A."/>
            <person name="Murphy C."/>
            <person name="Neiman D."/>
            <person name="Pearson M."/>
            <person name="Priest M."/>
            <person name="Roberts A."/>
            <person name="Saif S."/>
            <person name="Shea T."/>
            <person name="Shenoy N."/>
            <person name="Sisk P."/>
            <person name="Stolte C."/>
            <person name="Sykes S."/>
            <person name="Wortman J."/>
            <person name="Nusbaum C."/>
            <person name="Birren B."/>
        </authorList>
    </citation>
    <scope>NUCLEOTIDE SEQUENCE [LARGE SCALE GENOMIC DNA]</scope>
    <source>
        <strain evidence="1 2">CM5</strain>
    </source>
</reference>
<dbReference type="Proteomes" id="UP000003379">
    <property type="component" value="Unassembled WGS sequence"/>
</dbReference>
<dbReference type="HOGENOM" id="CLU_2370328_0_0_9"/>
<sequence length="96" mass="11223">MSKNKIYHKAKAKQVYMTQSQVTRALIQKEITEKSMIMLLGIPLIVLRDKYSFGKKRLELFTEEVLKQVKCVENNVVTLEELHEVIKKETGMEIQI</sequence>
<dbReference type="AlphaFoldDB" id="G9XBV2"/>
<proteinExistence type="predicted"/>
<dbReference type="RefSeq" id="WP_009528460.1">
    <property type="nucleotide sequence ID" value="NZ_JH414596.1"/>
</dbReference>
<evidence type="ECO:0000313" key="1">
    <source>
        <dbReference type="EMBL" id="EHL19439.1"/>
    </source>
</evidence>
<organism evidence="1 2">
    <name type="scientific">Peptoanaerobacter stomatis</name>
    <dbReference type="NCBI Taxonomy" id="796937"/>
    <lineage>
        <taxon>Bacteria</taxon>
        <taxon>Bacillati</taxon>
        <taxon>Bacillota</taxon>
        <taxon>Clostridia</taxon>
        <taxon>Peptostreptococcales</taxon>
        <taxon>Filifactoraceae</taxon>
        <taxon>Peptoanaerobacter</taxon>
    </lineage>
</organism>
<name>G9XBV2_9FIRM</name>
<protein>
    <submittedName>
        <fullName evidence="1">Uncharacterized protein</fullName>
    </submittedName>
</protein>
<accession>G9XBV2</accession>
<gene>
    <name evidence="1" type="ORF">HMPREF9628_00160</name>
</gene>
<comment type="caution">
    <text evidence="1">The sequence shown here is derived from an EMBL/GenBank/DDBJ whole genome shotgun (WGS) entry which is preliminary data.</text>
</comment>